<dbReference type="InterPro" id="IPR002641">
    <property type="entry name" value="PNPLA_dom"/>
</dbReference>
<dbReference type="eggNOG" id="COG3621">
    <property type="taxonomic scope" value="Bacteria"/>
</dbReference>
<keyword evidence="2" id="KW-0378">Hydrolase</keyword>
<dbReference type="InterPro" id="IPR047156">
    <property type="entry name" value="Teg/CotR/CapV-like"/>
</dbReference>
<dbReference type="STRING" id="666685.R2APBS1_3460"/>
<dbReference type="Gene3D" id="3.40.1090.10">
    <property type="entry name" value="Cytosolic phospholipase A2 catalytic domain"/>
    <property type="match status" value="1"/>
</dbReference>
<feature type="short sequence motif" description="GXSXG" evidence="2">
    <location>
        <begin position="69"/>
        <end position="73"/>
    </location>
</feature>
<dbReference type="PATRIC" id="fig|666685.9.peg.1376"/>
<feature type="domain" description="PNPLA" evidence="3">
    <location>
        <begin position="34"/>
        <end position="227"/>
    </location>
</feature>
<dbReference type="Proteomes" id="UP000011859">
    <property type="component" value="Chromosome"/>
</dbReference>
<organism evidence="4 5">
    <name type="scientific">Rhodanobacter denitrificans</name>
    <dbReference type="NCBI Taxonomy" id="666685"/>
    <lineage>
        <taxon>Bacteria</taxon>
        <taxon>Pseudomonadati</taxon>
        <taxon>Pseudomonadota</taxon>
        <taxon>Gammaproteobacteria</taxon>
        <taxon>Lysobacterales</taxon>
        <taxon>Rhodanobacteraceae</taxon>
        <taxon>Rhodanobacter</taxon>
    </lineage>
</organism>
<evidence type="ECO:0000256" key="2">
    <source>
        <dbReference type="PROSITE-ProRule" id="PRU01161"/>
    </source>
</evidence>
<feature type="active site" description="Proton acceptor" evidence="2">
    <location>
        <position position="214"/>
    </location>
</feature>
<accession>M4NLK0</accession>
<dbReference type="PROSITE" id="PS51635">
    <property type="entry name" value="PNPLA"/>
    <property type="match status" value="1"/>
</dbReference>
<dbReference type="PANTHER" id="PTHR24138">
    <property type="entry name" value="INTRACELLLAR PHOSPHOLIPASE A FAMILY"/>
    <property type="match status" value="1"/>
</dbReference>
<dbReference type="GO" id="GO:0016042">
    <property type="term" value="P:lipid catabolic process"/>
    <property type="evidence" value="ECO:0007669"/>
    <property type="project" value="UniProtKB-UniRule"/>
</dbReference>
<dbReference type="KEGG" id="rhd:R2APBS1_3460"/>
<keyword evidence="5" id="KW-1185">Reference proteome</keyword>
<evidence type="ECO:0000256" key="1">
    <source>
        <dbReference type="ARBA" id="ARBA00023098"/>
    </source>
</evidence>
<dbReference type="SUPFAM" id="SSF52151">
    <property type="entry name" value="FabD/lysophospholipase-like"/>
    <property type="match status" value="1"/>
</dbReference>
<dbReference type="InterPro" id="IPR016035">
    <property type="entry name" value="Acyl_Trfase/lysoPLipase"/>
</dbReference>
<dbReference type="AlphaFoldDB" id="I4WW75"/>
<feature type="active site" description="Nucleophile" evidence="2">
    <location>
        <position position="71"/>
    </location>
</feature>
<dbReference type="GO" id="GO:0016787">
    <property type="term" value="F:hydrolase activity"/>
    <property type="evidence" value="ECO:0007669"/>
    <property type="project" value="UniProtKB-UniRule"/>
</dbReference>
<feature type="short sequence motif" description="GXGXXG" evidence="2">
    <location>
        <begin position="38"/>
        <end position="43"/>
    </location>
</feature>
<gene>
    <name evidence="4" type="ORF">R2APBS1_3460</name>
</gene>
<evidence type="ECO:0000313" key="5">
    <source>
        <dbReference type="Proteomes" id="UP000011859"/>
    </source>
</evidence>
<accession>I4WW75</accession>
<evidence type="ECO:0000259" key="3">
    <source>
        <dbReference type="PROSITE" id="PS51635"/>
    </source>
</evidence>
<keyword evidence="2" id="KW-0442">Lipid degradation</keyword>
<dbReference type="Pfam" id="PF01734">
    <property type="entry name" value="Patatin"/>
    <property type="match status" value="1"/>
</dbReference>
<dbReference type="EMBL" id="CP003470">
    <property type="protein sequence ID" value="AGG90523.1"/>
    <property type="molecule type" value="Genomic_DNA"/>
</dbReference>
<name>I4WW75_9GAMM</name>
<feature type="short sequence motif" description="DGA/G" evidence="2">
    <location>
        <begin position="214"/>
        <end position="216"/>
    </location>
</feature>
<sequence>MPISSDEKRSLREQKGVLFEGAVAPPPEQPYRILSVDGGGLRGLIPLVILDRLDEAKPGWRDDINMFAGTSTGGLVALGLAKGMSPRQLMDVYVNKGKTIFERSLWHEVANLGDLVGPKYDSTNREAVFLEVLGNNQLKDYLRENNTKGHVCITSFDLKDQGDVSPEIRNWKAKIFHNIPVAMGENDASEYAHRVAMRTSAAPTYFCSYDGFVDGGVFANNPAMCALAQALDYRLANINDIASIKMLSLGTGYTQTHFDDDANWGLAEWSVHLVDLLTDGVLEVADFQVRQLLGSQKYVRLTVPLGKGISLDDPSMIGTLLKKGGRVNIDNAIELIRNW</sequence>
<dbReference type="PANTHER" id="PTHR24138:SF10">
    <property type="entry name" value="PHOSPHOLIPASE A2"/>
    <property type="match status" value="1"/>
</dbReference>
<keyword evidence="1 2" id="KW-0443">Lipid metabolism</keyword>
<protein>
    <submittedName>
        <fullName evidence="4">Patatin</fullName>
    </submittedName>
</protein>
<dbReference type="HOGENOM" id="CLU_000288_144_9_6"/>
<proteinExistence type="predicted"/>
<reference evidence="4 5" key="1">
    <citation type="submission" date="2012-04" db="EMBL/GenBank/DDBJ databases">
        <title>Complete genome of Rhodanobacter sp. 2APBS1.</title>
        <authorList>
            <consortium name="US DOE Joint Genome Institute"/>
            <person name="Huntemann M."/>
            <person name="Wei C.-L."/>
            <person name="Han J."/>
            <person name="Detter J.C."/>
            <person name="Han C."/>
            <person name="Tapia R."/>
            <person name="Munk A.C.C."/>
            <person name="Chen A."/>
            <person name="Krypides N."/>
            <person name="Mavromatis K."/>
            <person name="Markowitz V."/>
            <person name="Szeto E."/>
            <person name="Ivanova N."/>
            <person name="Mikhailova N."/>
            <person name="Ovchinnikova G."/>
            <person name="Pagani I."/>
            <person name="Pati A."/>
            <person name="Goodwin L."/>
            <person name="Peters L."/>
            <person name="Pitluck S."/>
            <person name="Woyke T."/>
            <person name="Prakash O."/>
            <person name="Elkins J."/>
            <person name="Brown S."/>
            <person name="Palumbo A."/>
            <person name="Hemme C."/>
            <person name="Zhou J."/>
            <person name="Watson D."/>
            <person name="Jardine P."/>
            <person name="Kostka J."/>
            <person name="Green S."/>
        </authorList>
    </citation>
    <scope>NUCLEOTIDE SEQUENCE [LARGE SCALE GENOMIC DNA]</scope>
    <source>
        <strain evidence="4 5">2APBS1</strain>
    </source>
</reference>
<dbReference type="OrthoDB" id="9807112at2"/>
<evidence type="ECO:0000313" key="4">
    <source>
        <dbReference type="EMBL" id="AGG90523.1"/>
    </source>
</evidence>